<proteinExistence type="predicted"/>
<evidence type="ECO:0000313" key="2">
    <source>
        <dbReference type="Proteomes" id="UP000820818"/>
    </source>
</evidence>
<dbReference type="EMBL" id="WJBH02000006">
    <property type="protein sequence ID" value="KAI9557275.1"/>
    <property type="molecule type" value="Genomic_DNA"/>
</dbReference>
<organism evidence="1 2">
    <name type="scientific">Daphnia sinensis</name>
    <dbReference type="NCBI Taxonomy" id="1820382"/>
    <lineage>
        <taxon>Eukaryota</taxon>
        <taxon>Metazoa</taxon>
        <taxon>Ecdysozoa</taxon>
        <taxon>Arthropoda</taxon>
        <taxon>Crustacea</taxon>
        <taxon>Branchiopoda</taxon>
        <taxon>Diplostraca</taxon>
        <taxon>Cladocera</taxon>
        <taxon>Anomopoda</taxon>
        <taxon>Daphniidae</taxon>
        <taxon>Daphnia</taxon>
        <taxon>Daphnia similis group</taxon>
    </lineage>
</organism>
<keyword evidence="2" id="KW-1185">Reference proteome</keyword>
<gene>
    <name evidence="1" type="ORF">GHT06_017100</name>
</gene>
<dbReference type="AlphaFoldDB" id="A0AAD5L6W0"/>
<reference evidence="1 2" key="1">
    <citation type="submission" date="2022-05" db="EMBL/GenBank/DDBJ databases">
        <title>A multi-omics perspective on studying reproductive biology in Daphnia sinensis.</title>
        <authorList>
            <person name="Jia J."/>
        </authorList>
    </citation>
    <scope>NUCLEOTIDE SEQUENCE [LARGE SCALE GENOMIC DNA]</scope>
    <source>
        <strain evidence="1 2">WSL</strain>
    </source>
</reference>
<dbReference type="Proteomes" id="UP000820818">
    <property type="component" value="Linkage Group LG6"/>
</dbReference>
<accession>A0AAD5L6W0</accession>
<protein>
    <submittedName>
        <fullName evidence="1">Uncharacterized protein</fullName>
    </submittedName>
</protein>
<evidence type="ECO:0000313" key="1">
    <source>
        <dbReference type="EMBL" id="KAI9557275.1"/>
    </source>
</evidence>
<sequence length="104" mass="11850">MAFSSEKVFPVPLFLQIMCEGQSSILINSLLEGPSYNDLTLLKENVTSWLLINNKTGYCIPSKSEYLKMGSSICHYFPLTTIDSRSWAKLFVIYAEVQRSKNFI</sequence>
<comment type="caution">
    <text evidence="1">The sequence shown here is derived from an EMBL/GenBank/DDBJ whole genome shotgun (WGS) entry which is preliminary data.</text>
</comment>
<name>A0AAD5L6W0_9CRUS</name>